<dbReference type="AlphaFoldDB" id="A0A8H3LQK6"/>
<dbReference type="Proteomes" id="UP000615446">
    <property type="component" value="Unassembled WGS sequence"/>
</dbReference>
<organism evidence="2 3">
    <name type="scientific">Rhizophagus clarus</name>
    <dbReference type="NCBI Taxonomy" id="94130"/>
    <lineage>
        <taxon>Eukaryota</taxon>
        <taxon>Fungi</taxon>
        <taxon>Fungi incertae sedis</taxon>
        <taxon>Mucoromycota</taxon>
        <taxon>Glomeromycotina</taxon>
        <taxon>Glomeromycetes</taxon>
        <taxon>Glomerales</taxon>
        <taxon>Glomeraceae</taxon>
        <taxon>Rhizophagus</taxon>
    </lineage>
</organism>
<evidence type="ECO:0000313" key="2">
    <source>
        <dbReference type="EMBL" id="GES93057.1"/>
    </source>
</evidence>
<gene>
    <name evidence="2" type="ORF">RCL2_001981400</name>
</gene>
<accession>A0A8H3LQK6</accession>
<feature type="coiled-coil region" evidence="1">
    <location>
        <begin position="122"/>
        <end position="156"/>
    </location>
</feature>
<dbReference type="EMBL" id="BLAL01000218">
    <property type="protein sequence ID" value="GES93057.1"/>
    <property type="molecule type" value="Genomic_DNA"/>
</dbReference>
<keyword evidence="1" id="KW-0175">Coiled coil</keyword>
<dbReference type="OrthoDB" id="2444238at2759"/>
<reference evidence="2" key="1">
    <citation type="submission" date="2019-10" db="EMBL/GenBank/DDBJ databases">
        <title>Conservation and host-specific expression of non-tandemly repeated heterogenous ribosome RNA gene in arbuscular mycorrhizal fungi.</title>
        <authorList>
            <person name="Maeda T."/>
            <person name="Kobayashi Y."/>
            <person name="Nakagawa T."/>
            <person name="Ezawa T."/>
            <person name="Yamaguchi K."/>
            <person name="Bino T."/>
            <person name="Nishimoto Y."/>
            <person name="Shigenobu S."/>
            <person name="Kawaguchi M."/>
        </authorList>
    </citation>
    <scope>NUCLEOTIDE SEQUENCE</scope>
    <source>
        <strain evidence="2">HR1</strain>
    </source>
</reference>
<name>A0A8H3LQK6_9GLOM</name>
<sequence>MDAYILSIFQATYKLDDEDEGLDNRKRTHFSPQFEVVGDESTGQVVLCNQGPRGTYLSVFASNGISSISKDPLNIRYSESILKKGRKSFEVIFGLLKDRLECMDEEPDRKRARVGGYRSKNNRVMSSEIELLKQRIANLEAENVELKNENAKLRHIIVENAWRDPPSIIEKS</sequence>
<protein>
    <submittedName>
        <fullName evidence="2">Uncharacterized protein</fullName>
    </submittedName>
</protein>
<evidence type="ECO:0000313" key="3">
    <source>
        <dbReference type="Proteomes" id="UP000615446"/>
    </source>
</evidence>
<evidence type="ECO:0000256" key="1">
    <source>
        <dbReference type="SAM" id="Coils"/>
    </source>
</evidence>
<comment type="caution">
    <text evidence="2">The sequence shown here is derived from an EMBL/GenBank/DDBJ whole genome shotgun (WGS) entry which is preliminary data.</text>
</comment>
<proteinExistence type="predicted"/>